<dbReference type="Pfam" id="PF05973">
    <property type="entry name" value="Gp49"/>
    <property type="match status" value="1"/>
</dbReference>
<organism evidence="1 2">
    <name type="scientific">Prosthecodimorpha staleyi</name>
    <dbReference type="NCBI Taxonomy" id="2840188"/>
    <lineage>
        <taxon>Bacteria</taxon>
        <taxon>Pseudomonadati</taxon>
        <taxon>Pseudomonadota</taxon>
        <taxon>Alphaproteobacteria</taxon>
        <taxon>Hyphomicrobiales</taxon>
        <taxon>Ancalomicrobiaceae</taxon>
        <taxon>Prosthecodimorpha</taxon>
    </lineage>
</organism>
<accession>A0A947D022</accession>
<dbReference type="RefSeq" id="WP_261966943.1">
    <property type="nucleotide sequence ID" value="NZ_JAHHZF010000001.1"/>
</dbReference>
<comment type="caution">
    <text evidence="1">The sequence shown here is derived from an EMBL/GenBank/DDBJ whole genome shotgun (WGS) entry which is preliminary data.</text>
</comment>
<protein>
    <submittedName>
        <fullName evidence="1">Type II toxin-antitoxin system RelE/ParE family toxin</fullName>
    </submittedName>
</protein>
<dbReference type="Proteomes" id="UP000766595">
    <property type="component" value="Unassembled WGS sequence"/>
</dbReference>
<dbReference type="InterPro" id="IPR009241">
    <property type="entry name" value="HigB-like"/>
</dbReference>
<dbReference type="EMBL" id="JAHHZF010000001">
    <property type="protein sequence ID" value="MBT9288265.1"/>
    <property type="molecule type" value="Genomic_DNA"/>
</dbReference>
<evidence type="ECO:0000313" key="1">
    <source>
        <dbReference type="EMBL" id="MBT9288265.1"/>
    </source>
</evidence>
<proteinExistence type="predicted"/>
<reference evidence="1 2" key="1">
    <citation type="submission" date="2021-06" db="EMBL/GenBank/DDBJ databases">
        <authorList>
            <person name="Grouzdev D.S."/>
            <person name="Koziaeva V."/>
        </authorList>
    </citation>
    <scope>NUCLEOTIDE SEQUENCE [LARGE SCALE GENOMIC DNA]</scope>
    <source>
        <strain evidence="1 2">22</strain>
    </source>
</reference>
<name>A0A947D022_9HYPH</name>
<sequence>MHDKLEVVFYRTEAGNEPVLEWIRSLEADDRRIIGADLRTVQFGWPLGMPLCRKLGDGLYEVRSHLTDKKISRLVFFQCGNTIVIVEGFIKKTQATPNEVLKLSKKRKSEYERAEEAVNKLAKKQTTTK</sequence>
<dbReference type="AlphaFoldDB" id="A0A947D022"/>
<keyword evidence="2" id="KW-1185">Reference proteome</keyword>
<evidence type="ECO:0000313" key="2">
    <source>
        <dbReference type="Proteomes" id="UP000766595"/>
    </source>
</evidence>
<gene>
    <name evidence="1" type="ORF">KL771_02310</name>
</gene>